<dbReference type="SUPFAM" id="SSF54368">
    <property type="entry name" value="Glutamine synthetase, N-terminal domain"/>
    <property type="match status" value="1"/>
</dbReference>
<dbReference type="PANTHER" id="PTHR43383:SF2">
    <property type="entry name" value="AMIDOHYDROLASE 2 FAMILY PROTEIN"/>
    <property type="match status" value="1"/>
</dbReference>
<dbReference type="Gene3D" id="3.30.590.10">
    <property type="entry name" value="Glutamine synthetase/guanido kinase, catalytic domain"/>
    <property type="match status" value="1"/>
</dbReference>
<dbReference type="SUPFAM" id="SSF55931">
    <property type="entry name" value="Glutamine synthetase/guanido kinase"/>
    <property type="match status" value="1"/>
</dbReference>
<dbReference type="FunFam" id="3.10.20.70:FF:000009">
    <property type="entry name" value="Glutamate-ammonia ligase"/>
    <property type="match status" value="1"/>
</dbReference>
<dbReference type="GO" id="GO:0004356">
    <property type="term" value="F:glutamine synthetase activity"/>
    <property type="evidence" value="ECO:0007669"/>
    <property type="project" value="InterPro"/>
</dbReference>
<dbReference type="Gene3D" id="3.20.20.140">
    <property type="entry name" value="Metal-dependent hydrolases"/>
    <property type="match status" value="1"/>
</dbReference>
<evidence type="ECO:0000256" key="2">
    <source>
        <dbReference type="RuleBase" id="RU000384"/>
    </source>
</evidence>
<evidence type="ECO:0000313" key="4">
    <source>
        <dbReference type="EMBL" id="KAK9290928.1"/>
    </source>
</evidence>
<dbReference type="GO" id="GO:0016787">
    <property type="term" value="F:hydrolase activity"/>
    <property type="evidence" value="ECO:0007669"/>
    <property type="project" value="InterPro"/>
</dbReference>
<sequence>MESYAVLREAVEKVELVDAHAHNIVDLDSTFPFLSCFSEAQGEALSYAPHSLCFKRSLREIAELYGSELSLHGVEAYRRSSGLQSISSKCFAAARISTILIDDGLELDKKHDIEWHKSFAPIVGRILRIEHLAEKILNEERLDESTWTLDMFTESFVGKLKSVADGIVGLKSIAAYRSGLDINTKVTQKDAEEGLIEVLLAGKPVRITNKSFIDYIFMLSVEVALCFDLPMQIHTGFGDKDLDLRLSNPLHLRTLLEDERFSKCRIVLLHASYPFSKEASYLASVYPQVYLDFGLAVPKLSVHGMVSSVKELLELAPIKKVMFSTDGFAFPETFYLGAKKAREVVFSVLRDACIDGDISIPEAVEAAKDIFAQNAIHFYKIKVAVKSSGLKNIVSPIYEKTMTNAPLNDVSLVRMIWVDASGQHRCRVIPVKRFNNVITKNGVGLTHACMAMSSAADCPADGTNLTGVGEIRLMPDLSTKRRIPWSKQEEMVLADMHFKPGEAWDYCPREALRRISKVLKDEFNLVVNAGFENEFYLLKKELREGKEEWVPFDSTPYCSTSAFDAASSLFHDFVAALQSLDIPVEQLHAEAGKGQFEMAMGHGVCTNAADNLVFTREVIRAVARNHGLLATFVPKYTLDDIGSGSHVHISLWENGENVFMPSDGSSRYGMSKIGEEFMAGVLNHLPSILAFTAPVPNSYDRIQPNMWSGAYQCWGKENREASLRTACPPGIPNGIVSNFEIKSFDGCANPHLGLASIIAAGIDGLRRHLSLPDPIDDNPHSLDAELHRLPQSLSESVEALKEDNVLKDLIGEKLLVAIIGVRKAEIDYYSKNKDAYKQLIHRY</sequence>
<dbReference type="PANTHER" id="PTHR43383">
    <property type="entry name" value="NODULIN 6"/>
    <property type="match status" value="1"/>
</dbReference>
<proteinExistence type="inferred from homology"/>
<evidence type="ECO:0000256" key="1">
    <source>
        <dbReference type="PROSITE-ProRule" id="PRU01331"/>
    </source>
</evidence>
<gene>
    <name evidence="4" type="ORF">L1049_009107</name>
</gene>
<dbReference type="Proteomes" id="UP001415857">
    <property type="component" value="Unassembled WGS sequence"/>
</dbReference>
<comment type="similarity">
    <text evidence="1 2">Belongs to the glutamine synthetase family.</text>
</comment>
<dbReference type="AlphaFoldDB" id="A0AAP0S4P7"/>
<dbReference type="InterPro" id="IPR006680">
    <property type="entry name" value="Amidohydro-rel"/>
</dbReference>
<dbReference type="InterPro" id="IPR036651">
    <property type="entry name" value="Gln_synt_N_sf"/>
</dbReference>
<protein>
    <recommendedName>
        <fullName evidence="3">GS catalytic domain-containing protein</fullName>
    </recommendedName>
</protein>
<evidence type="ECO:0000259" key="3">
    <source>
        <dbReference type="PROSITE" id="PS51987"/>
    </source>
</evidence>
<keyword evidence="5" id="KW-1185">Reference proteome</keyword>
<dbReference type="EMBL" id="JBBPBK010000002">
    <property type="protein sequence ID" value="KAK9290928.1"/>
    <property type="molecule type" value="Genomic_DNA"/>
</dbReference>
<dbReference type="Pfam" id="PF00120">
    <property type="entry name" value="Gln-synt_C"/>
    <property type="match status" value="1"/>
</dbReference>
<organism evidence="4 5">
    <name type="scientific">Liquidambar formosana</name>
    <name type="common">Formosan gum</name>
    <dbReference type="NCBI Taxonomy" id="63359"/>
    <lineage>
        <taxon>Eukaryota</taxon>
        <taxon>Viridiplantae</taxon>
        <taxon>Streptophyta</taxon>
        <taxon>Embryophyta</taxon>
        <taxon>Tracheophyta</taxon>
        <taxon>Spermatophyta</taxon>
        <taxon>Magnoliopsida</taxon>
        <taxon>eudicotyledons</taxon>
        <taxon>Gunneridae</taxon>
        <taxon>Pentapetalae</taxon>
        <taxon>Saxifragales</taxon>
        <taxon>Altingiaceae</taxon>
        <taxon>Liquidambar</taxon>
    </lineage>
</organism>
<accession>A0AAP0S4P7</accession>
<dbReference type="GO" id="GO:0006542">
    <property type="term" value="P:glutamine biosynthetic process"/>
    <property type="evidence" value="ECO:0007669"/>
    <property type="project" value="InterPro"/>
</dbReference>
<dbReference type="InterPro" id="IPR014746">
    <property type="entry name" value="Gln_synth/guanido_kin_cat_dom"/>
</dbReference>
<evidence type="ECO:0000313" key="5">
    <source>
        <dbReference type="Proteomes" id="UP001415857"/>
    </source>
</evidence>
<dbReference type="InterPro" id="IPR032466">
    <property type="entry name" value="Metal_Hydrolase"/>
</dbReference>
<dbReference type="SMART" id="SM01230">
    <property type="entry name" value="Gln-synt_C"/>
    <property type="match status" value="1"/>
</dbReference>
<dbReference type="Gene3D" id="3.10.20.70">
    <property type="entry name" value="Glutamine synthetase, N-terminal domain"/>
    <property type="match status" value="1"/>
</dbReference>
<feature type="domain" description="GS catalytic" evidence="3">
    <location>
        <begin position="508"/>
        <end position="843"/>
    </location>
</feature>
<comment type="caution">
    <text evidence="4">The sequence shown here is derived from an EMBL/GenBank/DDBJ whole genome shotgun (WGS) entry which is preliminary data.</text>
</comment>
<reference evidence="4 5" key="1">
    <citation type="journal article" date="2024" name="Plant J.">
        <title>Genome sequences and population genomics reveal climatic adaptation and genomic divergence between two closely related sweetgum species.</title>
        <authorList>
            <person name="Xu W.Q."/>
            <person name="Ren C.Q."/>
            <person name="Zhang X.Y."/>
            <person name="Comes H.P."/>
            <person name="Liu X.H."/>
            <person name="Li Y.G."/>
            <person name="Kettle C.J."/>
            <person name="Jalonen R."/>
            <person name="Gaisberger H."/>
            <person name="Ma Y.Z."/>
            <person name="Qiu Y.X."/>
        </authorList>
    </citation>
    <scope>NUCLEOTIDE SEQUENCE [LARGE SCALE GENOMIC DNA]</scope>
    <source>
        <strain evidence="4">Hangzhou</strain>
    </source>
</reference>
<dbReference type="Pfam" id="PF04909">
    <property type="entry name" value="Amidohydro_2"/>
    <property type="match status" value="1"/>
</dbReference>
<name>A0AAP0S4P7_LIQFO</name>
<dbReference type="FunFam" id="3.30.590.10:FF:000012">
    <property type="entry name" value="Glutamate-ammonia ligase"/>
    <property type="match status" value="1"/>
</dbReference>
<dbReference type="FunFam" id="3.20.20.140:FF:000046">
    <property type="entry name" value="Glutamate-ammonia ligase"/>
    <property type="match status" value="1"/>
</dbReference>
<dbReference type="InterPro" id="IPR008146">
    <property type="entry name" value="Gln_synth_cat_dom"/>
</dbReference>
<dbReference type="SUPFAM" id="SSF51556">
    <property type="entry name" value="Metallo-dependent hydrolases"/>
    <property type="match status" value="1"/>
</dbReference>
<dbReference type="PROSITE" id="PS51987">
    <property type="entry name" value="GS_CATALYTIC"/>
    <property type="match status" value="1"/>
</dbReference>